<evidence type="ECO:0000313" key="5">
    <source>
        <dbReference type="EMBL" id="KAG8373655.1"/>
    </source>
</evidence>
<dbReference type="Gene3D" id="3.40.50.300">
    <property type="entry name" value="P-loop containing nucleotide triphosphate hydrolases"/>
    <property type="match status" value="1"/>
</dbReference>
<comment type="similarity">
    <text evidence="1 3">Belongs to the sulfotransferase 1 family.</text>
</comment>
<dbReference type="InterPro" id="IPR000863">
    <property type="entry name" value="Sulfotransferase_dom"/>
</dbReference>
<dbReference type="GO" id="GO:0008146">
    <property type="term" value="F:sulfotransferase activity"/>
    <property type="evidence" value="ECO:0007669"/>
    <property type="project" value="InterPro"/>
</dbReference>
<comment type="caution">
    <text evidence="5">The sequence shown here is derived from an EMBL/GenBank/DDBJ whole genome shotgun (WGS) entry which is preliminary data.</text>
</comment>
<dbReference type="InterPro" id="IPR027417">
    <property type="entry name" value="P-loop_NTPase"/>
</dbReference>
<keyword evidence="6" id="KW-1185">Reference proteome</keyword>
<dbReference type="Pfam" id="PF00685">
    <property type="entry name" value="Sulfotransfer_1"/>
    <property type="match status" value="1"/>
</dbReference>
<proteinExistence type="inferred from homology"/>
<keyword evidence="2 3" id="KW-0808">Transferase</keyword>
<dbReference type="EMBL" id="WHWC01000011">
    <property type="protein sequence ID" value="KAG8373655.1"/>
    <property type="molecule type" value="Genomic_DNA"/>
</dbReference>
<sequence>MADSTCIPAGVDDPKDELQELLRTGEYIDRSGVRLVKYDGFWFPVRVFRAILSTQKYFKAKHTDIILSTLPKSGTTWLKALTFAIVNRHLYPTDQSPLLTSNPHKLVHNFEYGVYLMQENPDLEQIPNPRIFSTHMPFNVIPDSICKSECKIIYICRNPLDQFTSFWNFLLKNDVGKDVDPSAIDVAFGMFCKGYFSFGPFWDHMLGYWNAHMNNSHKVLFLKYEDLKEDTTFYIKKIAEFIGFPFTLEEERHGVIKQISSLCSFENLSDLDVNKTGNTSIFKNSSFFRKGEIGDWINYLTPQMSERMKELMKSKLEASGLKFNIMSAAKEDGSA</sequence>
<evidence type="ECO:0000313" key="6">
    <source>
        <dbReference type="Proteomes" id="UP000826271"/>
    </source>
</evidence>
<gene>
    <name evidence="5" type="ORF">BUALT_Bualt11G0046800</name>
</gene>
<feature type="domain" description="Sulfotransferase" evidence="4">
    <location>
        <begin position="63"/>
        <end position="319"/>
    </location>
</feature>
<evidence type="ECO:0000256" key="1">
    <source>
        <dbReference type="ARBA" id="ARBA00005771"/>
    </source>
</evidence>
<accession>A0AAV6WXE5</accession>
<protein>
    <recommendedName>
        <fullName evidence="3">Sulfotransferase</fullName>
        <ecNumber evidence="3">2.8.2.-</ecNumber>
    </recommendedName>
</protein>
<evidence type="ECO:0000256" key="3">
    <source>
        <dbReference type="RuleBase" id="RU361155"/>
    </source>
</evidence>
<organism evidence="5 6">
    <name type="scientific">Buddleja alternifolia</name>
    <dbReference type="NCBI Taxonomy" id="168488"/>
    <lineage>
        <taxon>Eukaryota</taxon>
        <taxon>Viridiplantae</taxon>
        <taxon>Streptophyta</taxon>
        <taxon>Embryophyta</taxon>
        <taxon>Tracheophyta</taxon>
        <taxon>Spermatophyta</taxon>
        <taxon>Magnoliopsida</taxon>
        <taxon>eudicotyledons</taxon>
        <taxon>Gunneridae</taxon>
        <taxon>Pentapetalae</taxon>
        <taxon>asterids</taxon>
        <taxon>lamiids</taxon>
        <taxon>Lamiales</taxon>
        <taxon>Scrophulariaceae</taxon>
        <taxon>Buddlejeae</taxon>
        <taxon>Buddleja</taxon>
    </lineage>
</organism>
<name>A0AAV6WXE5_9LAMI</name>
<evidence type="ECO:0000259" key="4">
    <source>
        <dbReference type="Pfam" id="PF00685"/>
    </source>
</evidence>
<dbReference type="Proteomes" id="UP000826271">
    <property type="component" value="Unassembled WGS sequence"/>
</dbReference>
<dbReference type="EC" id="2.8.2.-" evidence="3"/>
<dbReference type="SUPFAM" id="SSF52540">
    <property type="entry name" value="P-loop containing nucleoside triphosphate hydrolases"/>
    <property type="match status" value="1"/>
</dbReference>
<evidence type="ECO:0000256" key="2">
    <source>
        <dbReference type="ARBA" id="ARBA00022679"/>
    </source>
</evidence>
<dbReference type="PANTHER" id="PTHR11783">
    <property type="entry name" value="SULFOTRANSFERASE SULT"/>
    <property type="match status" value="1"/>
</dbReference>
<dbReference type="AlphaFoldDB" id="A0AAV6WXE5"/>
<reference evidence="5" key="1">
    <citation type="submission" date="2019-10" db="EMBL/GenBank/DDBJ databases">
        <authorList>
            <person name="Zhang R."/>
            <person name="Pan Y."/>
            <person name="Wang J."/>
            <person name="Ma R."/>
            <person name="Yu S."/>
        </authorList>
    </citation>
    <scope>NUCLEOTIDE SEQUENCE</scope>
    <source>
        <strain evidence="5">LA-IB0</strain>
        <tissue evidence="5">Leaf</tissue>
    </source>
</reference>